<name>A0A645FE30_9ZZZZ</name>
<proteinExistence type="predicted"/>
<dbReference type="AlphaFoldDB" id="A0A645FE30"/>
<protein>
    <submittedName>
        <fullName evidence="1">Uncharacterized protein</fullName>
    </submittedName>
</protein>
<organism evidence="1">
    <name type="scientific">bioreactor metagenome</name>
    <dbReference type="NCBI Taxonomy" id="1076179"/>
    <lineage>
        <taxon>unclassified sequences</taxon>
        <taxon>metagenomes</taxon>
        <taxon>ecological metagenomes</taxon>
    </lineage>
</organism>
<comment type="caution">
    <text evidence="1">The sequence shown here is derived from an EMBL/GenBank/DDBJ whole genome shotgun (WGS) entry which is preliminary data.</text>
</comment>
<sequence length="106" mass="11957">MWNPLLRDIQARNDLDPGCDLFLEDQRRLSDLSQDAVRPDADAVILFVRFEMNVRGALIDGVDQDFLDEFDNGGVVDFVTAVFACLFGWTVLLQQVHVKVFAGQVL</sequence>
<accession>A0A645FE30</accession>
<evidence type="ECO:0000313" key="1">
    <source>
        <dbReference type="EMBL" id="MPN12655.1"/>
    </source>
</evidence>
<reference evidence="1" key="1">
    <citation type="submission" date="2019-08" db="EMBL/GenBank/DDBJ databases">
        <authorList>
            <person name="Kucharzyk K."/>
            <person name="Murdoch R.W."/>
            <person name="Higgins S."/>
            <person name="Loffler F."/>
        </authorList>
    </citation>
    <scope>NUCLEOTIDE SEQUENCE</scope>
</reference>
<dbReference type="EMBL" id="VSSQ01059042">
    <property type="protein sequence ID" value="MPN12655.1"/>
    <property type="molecule type" value="Genomic_DNA"/>
</dbReference>
<gene>
    <name evidence="1" type="ORF">SDC9_159974</name>
</gene>